<evidence type="ECO:0000313" key="3">
    <source>
        <dbReference type="Proteomes" id="UP000053424"/>
    </source>
</evidence>
<dbReference type="Proteomes" id="UP000053424">
    <property type="component" value="Unassembled WGS sequence"/>
</dbReference>
<dbReference type="AlphaFoldDB" id="A0A0C2YAA7"/>
<feature type="domain" description="DUF6699" evidence="1">
    <location>
        <begin position="25"/>
        <end position="157"/>
    </location>
</feature>
<organism evidence="2 3">
    <name type="scientific">Hebeloma cylindrosporum</name>
    <dbReference type="NCBI Taxonomy" id="76867"/>
    <lineage>
        <taxon>Eukaryota</taxon>
        <taxon>Fungi</taxon>
        <taxon>Dikarya</taxon>
        <taxon>Basidiomycota</taxon>
        <taxon>Agaricomycotina</taxon>
        <taxon>Agaricomycetes</taxon>
        <taxon>Agaricomycetidae</taxon>
        <taxon>Agaricales</taxon>
        <taxon>Agaricineae</taxon>
        <taxon>Hymenogastraceae</taxon>
        <taxon>Hebeloma</taxon>
    </lineage>
</organism>
<protein>
    <recommendedName>
        <fullName evidence="1">DUF6699 domain-containing protein</fullName>
    </recommendedName>
</protein>
<dbReference type="Pfam" id="PF20415">
    <property type="entry name" value="DUF6699"/>
    <property type="match status" value="1"/>
</dbReference>
<dbReference type="HOGENOM" id="CLU_085813_2_0_1"/>
<dbReference type="STRING" id="686832.A0A0C2YAA7"/>
<evidence type="ECO:0000259" key="1">
    <source>
        <dbReference type="Pfam" id="PF20415"/>
    </source>
</evidence>
<dbReference type="InterPro" id="IPR046522">
    <property type="entry name" value="DUF6699"/>
</dbReference>
<sequence>MSDFTVHPLLLYSQHDISPGHCSSILWDLREPPETARPVLNLEEPLSLLDLAQRATLPPLPILHITCDIFPVEWPIKVTRDGGVTVGDVIQAIHHTLSRRISHDEWHRLSLKQQDRIKIVFDNRCAMAENREVCRSDGVLRVDCVLYHTWFAGLSVSPGLDNTCILSLRRPRELAPSSPVRLS</sequence>
<keyword evidence="3" id="KW-1185">Reference proteome</keyword>
<dbReference type="OrthoDB" id="3144234at2759"/>
<dbReference type="EMBL" id="KN831770">
    <property type="protein sequence ID" value="KIM46763.1"/>
    <property type="molecule type" value="Genomic_DNA"/>
</dbReference>
<name>A0A0C2YAA7_HEBCY</name>
<proteinExistence type="predicted"/>
<evidence type="ECO:0000313" key="2">
    <source>
        <dbReference type="EMBL" id="KIM46763.1"/>
    </source>
</evidence>
<reference evidence="2 3" key="1">
    <citation type="submission" date="2014-04" db="EMBL/GenBank/DDBJ databases">
        <authorList>
            <consortium name="DOE Joint Genome Institute"/>
            <person name="Kuo A."/>
            <person name="Gay G."/>
            <person name="Dore J."/>
            <person name="Kohler A."/>
            <person name="Nagy L.G."/>
            <person name="Floudas D."/>
            <person name="Copeland A."/>
            <person name="Barry K.W."/>
            <person name="Cichocki N."/>
            <person name="Veneault-Fourrey C."/>
            <person name="LaButti K."/>
            <person name="Lindquist E.A."/>
            <person name="Lipzen A."/>
            <person name="Lundell T."/>
            <person name="Morin E."/>
            <person name="Murat C."/>
            <person name="Sun H."/>
            <person name="Tunlid A."/>
            <person name="Henrissat B."/>
            <person name="Grigoriev I.V."/>
            <person name="Hibbett D.S."/>
            <person name="Martin F."/>
            <person name="Nordberg H.P."/>
            <person name="Cantor M.N."/>
            <person name="Hua S.X."/>
        </authorList>
    </citation>
    <scope>NUCLEOTIDE SEQUENCE [LARGE SCALE GENOMIC DNA]</scope>
    <source>
        <strain evidence="3">h7</strain>
    </source>
</reference>
<gene>
    <name evidence="2" type="ORF">M413DRAFT_63377</name>
</gene>
<accession>A0A0C2YAA7</accession>
<reference evidence="3" key="2">
    <citation type="submission" date="2015-01" db="EMBL/GenBank/DDBJ databases">
        <title>Evolutionary Origins and Diversification of the Mycorrhizal Mutualists.</title>
        <authorList>
            <consortium name="DOE Joint Genome Institute"/>
            <consortium name="Mycorrhizal Genomics Consortium"/>
            <person name="Kohler A."/>
            <person name="Kuo A."/>
            <person name="Nagy L.G."/>
            <person name="Floudas D."/>
            <person name="Copeland A."/>
            <person name="Barry K.W."/>
            <person name="Cichocki N."/>
            <person name="Veneault-Fourrey C."/>
            <person name="LaButti K."/>
            <person name="Lindquist E.A."/>
            <person name="Lipzen A."/>
            <person name="Lundell T."/>
            <person name="Morin E."/>
            <person name="Murat C."/>
            <person name="Riley R."/>
            <person name="Ohm R."/>
            <person name="Sun H."/>
            <person name="Tunlid A."/>
            <person name="Henrissat B."/>
            <person name="Grigoriev I.V."/>
            <person name="Hibbett D.S."/>
            <person name="Martin F."/>
        </authorList>
    </citation>
    <scope>NUCLEOTIDE SEQUENCE [LARGE SCALE GENOMIC DNA]</scope>
    <source>
        <strain evidence="3">h7</strain>
    </source>
</reference>